<protein>
    <submittedName>
        <fullName evidence="2">Uncharacterized protein</fullName>
    </submittedName>
</protein>
<name>A0ABD1Y3R3_9MARC</name>
<organism evidence="2 3">
    <name type="scientific">Riccia fluitans</name>
    <dbReference type="NCBI Taxonomy" id="41844"/>
    <lineage>
        <taxon>Eukaryota</taxon>
        <taxon>Viridiplantae</taxon>
        <taxon>Streptophyta</taxon>
        <taxon>Embryophyta</taxon>
        <taxon>Marchantiophyta</taxon>
        <taxon>Marchantiopsida</taxon>
        <taxon>Marchantiidae</taxon>
        <taxon>Marchantiales</taxon>
        <taxon>Ricciaceae</taxon>
        <taxon>Riccia</taxon>
    </lineage>
</organism>
<feature type="compositionally biased region" description="Basic and acidic residues" evidence="1">
    <location>
        <begin position="134"/>
        <end position="144"/>
    </location>
</feature>
<dbReference type="Proteomes" id="UP001605036">
    <property type="component" value="Unassembled WGS sequence"/>
</dbReference>
<keyword evidence="3" id="KW-1185">Reference proteome</keyword>
<dbReference type="AlphaFoldDB" id="A0ABD1Y3R3"/>
<proteinExistence type="predicted"/>
<sequence>MLYKEEISRSLGSLFDFHSFVPNTLVKDGPSSHEDQNDIGTSCFAGPKEVGAVNSPAMDLVHASLSPCSPNSADLGTFCPPGHEEVGVETPLCEKVLTSPTPSISSASDRPTTDRAPHLMVQVKEEVLNDGDQDADKEKEERRQGQGNIFQQWGKSIAKLVHSWHRKLGRE</sequence>
<reference evidence="2 3" key="1">
    <citation type="submission" date="2024-09" db="EMBL/GenBank/DDBJ databases">
        <title>Chromosome-scale assembly of Riccia fluitans.</title>
        <authorList>
            <person name="Paukszto L."/>
            <person name="Sawicki J."/>
            <person name="Karawczyk K."/>
            <person name="Piernik-Szablinska J."/>
            <person name="Szczecinska M."/>
            <person name="Mazdziarz M."/>
        </authorList>
    </citation>
    <scope>NUCLEOTIDE SEQUENCE [LARGE SCALE GENOMIC DNA]</scope>
    <source>
        <strain evidence="2">Rf_01</strain>
        <tissue evidence="2">Aerial parts of the thallus</tissue>
    </source>
</reference>
<evidence type="ECO:0000313" key="2">
    <source>
        <dbReference type="EMBL" id="KAL2621396.1"/>
    </source>
</evidence>
<evidence type="ECO:0000313" key="3">
    <source>
        <dbReference type="Proteomes" id="UP001605036"/>
    </source>
</evidence>
<gene>
    <name evidence="2" type="ORF">R1flu_001601</name>
</gene>
<comment type="caution">
    <text evidence="2">The sequence shown here is derived from an EMBL/GenBank/DDBJ whole genome shotgun (WGS) entry which is preliminary data.</text>
</comment>
<feature type="region of interest" description="Disordered" evidence="1">
    <location>
        <begin position="126"/>
        <end position="148"/>
    </location>
</feature>
<evidence type="ECO:0000256" key="1">
    <source>
        <dbReference type="SAM" id="MobiDB-lite"/>
    </source>
</evidence>
<accession>A0ABD1Y3R3</accession>
<dbReference type="EMBL" id="JBHFFA010000006">
    <property type="protein sequence ID" value="KAL2621396.1"/>
    <property type="molecule type" value="Genomic_DNA"/>
</dbReference>